<evidence type="ECO:0000256" key="4">
    <source>
        <dbReference type="ARBA" id="ARBA00022833"/>
    </source>
</evidence>
<feature type="zinc finger region" description="C4-type" evidence="7">
    <location>
        <begin position="58"/>
        <end position="73"/>
    </location>
</feature>
<dbReference type="InterPro" id="IPR015967">
    <property type="entry name" value="Rcmb_RecR_Znf"/>
</dbReference>
<dbReference type="InterPro" id="IPR023627">
    <property type="entry name" value="Rcmb_RecR"/>
</dbReference>
<accession>A0A1G1Y7Y6</accession>
<dbReference type="Proteomes" id="UP000178432">
    <property type="component" value="Unassembled WGS sequence"/>
</dbReference>
<dbReference type="SUPFAM" id="SSF111304">
    <property type="entry name" value="Recombination protein RecR"/>
    <property type="match status" value="1"/>
</dbReference>
<sequence length="199" mass="22159">MPNYSPSIQDLINQFSALPGLGPKTAQRLVFYLLKQPKENLEKFGLGLQHLKDKIVICRQCHNFSESDPCLICGDKRRNPRVVCVVAKPQDMIALEKINDYQGLYHILGGAIDPLEGITPAELKIKELTERVQKDGVLEIILALSSDLPGETTILYLTKLLKPLKIKITRLAQGLPIGSDLEYADEVTLSSALKGRREL</sequence>
<keyword evidence="6 7" id="KW-0234">DNA repair</keyword>
<dbReference type="GO" id="GO:0006310">
    <property type="term" value="P:DNA recombination"/>
    <property type="evidence" value="ECO:0007669"/>
    <property type="project" value="UniProtKB-UniRule"/>
</dbReference>
<evidence type="ECO:0000313" key="9">
    <source>
        <dbReference type="EMBL" id="OGY48438.1"/>
    </source>
</evidence>
<dbReference type="Pfam" id="PF02132">
    <property type="entry name" value="RecR_ZnF"/>
    <property type="match status" value="1"/>
</dbReference>
<evidence type="ECO:0000256" key="2">
    <source>
        <dbReference type="ARBA" id="ARBA00022763"/>
    </source>
</evidence>
<dbReference type="AlphaFoldDB" id="A0A1G1Y7Y6"/>
<dbReference type="CDD" id="cd01025">
    <property type="entry name" value="TOPRIM_recR"/>
    <property type="match status" value="1"/>
</dbReference>
<protein>
    <recommendedName>
        <fullName evidence="7">Recombination protein RecR</fullName>
    </recommendedName>
</protein>
<dbReference type="Gene3D" id="6.10.250.240">
    <property type="match status" value="1"/>
</dbReference>
<dbReference type="GO" id="GO:0006281">
    <property type="term" value="P:DNA repair"/>
    <property type="evidence" value="ECO:0007669"/>
    <property type="project" value="UniProtKB-UniRule"/>
</dbReference>
<organism evidence="9 10">
    <name type="scientific">Candidatus Buchananbacteria bacterium RIFCSPHIGHO2_01_FULL_46_12</name>
    <dbReference type="NCBI Taxonomy" id="1797536"/>
    <lineage>
        <taxon>Bacteria</taxon>
        <taxon>Candidatus Buchananiibacteriota</taxon>
    </lineage>
</organism>
<dbReference type="Gene3D" id="3.40.1360.10">
    <property type="match status" value="1"/>
</dbReference>
<dbReference type="Pfam" id="PF21176">
    <property type="entry name" value="RecR_HhH"/>
    <property type="match status" value="1"/>
</dbReference>
<evidence type="ECO:0000256" key="3">
    <source>
        <dbReference type="ARBA" id="ARBA00022771"/>
    </source>
</evidence>
<dbReference type="Pfam" id="PF13662">
    <property type="entry name" value="Toprim_4"/>
    <property type="match status" value="1"/>
</dbReference>
<dbReference type="PROSITE" id="PS50880">
    <property type="entry name" value="TOPRIM"/>
    <property type="match status" value="1"/>
</dbReference>
<dbReference type="Pfam" id="PF21175">
    <property type="entry name" value="RecR_C"/>
    <property type="match status" value="1"/>
</dbReference>
<feature type="domain" description="Toprim" evidence="8">
    <location>
        <begin position="81"/>
        <end position="176"/>
    </location>
</feature>
<keyword evidence="3 7" id="KW-0863">Zinc-finger</keyword>
<evidence type="ECO:0000259" key="8">
    <source>
        <dbReference type="PROSITE" id="PS50880"/>
    </source>
</evidence>
<evidence type="ECO:0000256" key="6">
    <source>
        <dbReference type="ARBA" id="ARBA00023204"/>
    </source>
</evidence>
<gene>
    <name evidence="7" type="primary">recR</name>
    <name evidence="9" type="ORF">A2663_02045</name>
</gene>
<dbReference type="InterPro" id="IPR006171">
    <property type="entry name" value="TOPRIM_dom"/>
</dbReference>
<keyword evidence="4 7" id="KW-0862">Zinc</keyword>
<comment type="caution">
    <text evidence="9">The sequence shown here is derived from an EMBL/GenBank/DDBJ whole genome shotgun (WGS) entry which is preliminary data.</text>
</comment>
<comment type="function">
    <text evidence="7">May play a role in DNA repair. It seems to be involved in an RecBC-independent recombinational process of DNA repair. It may act with RecF and RecO.</text>
</comment>
<keyword evidence="2 7" id="KW-0227">DNA damage</keyword>
<dbReference type="SMART" id="SM00493">
    <property type="entry name" value="TOPRIM"/>
    <property type="match status" value="1"/>
</dbReference>
<evidence type="ECO:0000256" key="7">
    <source>
        <dbReference type="HAMAP-Rule" id="MF_00017"/>
    </source>
</evidence>
<keyword evidence="5 7" id="KW-0233">DNA recombination</keyword>
<dbReference type="PROSITE" id="PS01300">
    <property type="entry name" value="RECR"/>
    <property type="match status" value="1"/>
</dbReference>
<name>A0A1G1Y7Y6_9BACT</name>
<evidence type="ECO:0000313" key="10">
    <source>
        <dbReference type="Proteomes" id="UP000178432"/>
    </source>
</evidence>
<proteinExistence type="inferred from homology"/>
<dbReference type="EMBL" id="MHIF01000012">
    <property type="protein sequence ID" value="OGY48438.1"/>
    <property type="molecule type" value="Genomic_DNA"/>
</dbReference>
<dbReference type="PANTHER" id="PTHR30446">
    <property type="entry name" value="RECOMBINATION PROTEIN RECR"/>
    <property type="match status" value="1"/>
</dbReference>
<dbReference type="HAMAP" id="MF_00017">
    <property type="entry name" value="RecR"/>
    <property type="match status" value="1"/>
</dbReference>
<dbReference type="InterPro" id="IPR034137">
    <property type="entry name" value="TOPRIM_RecR"/>
</dbReference>
<evidence type="ECO:0000256" key="1">
    <source>
        <dbReference type="ARBA" id="ARBA00022723"/>
    </source>
</evidence>
<reference evidence="9 10" key="1">
    <citation type="journal article" date="2016" name="Nat. Commun.">
        <title>Thousands of microbial genomes shed light on interconnected biogeochemical processes in an aquifer system.</title>
        <authorList>
            <person name="Anantharaman K."/>
            <person name="Brown C.T."/>
            <person name="Hug L.A."/>
            <person name="Sharon I."/>
            <person name="Castelle C.J."/>
            <person name="Probst A.J."/>
            <person name="Thomas B.C."/>
            <person name="Singh A."/>
            <person name="Wilkins M.J."/>
            <person name="Karaoz U."/>
            <person name="Brodie E.L."/>
            <person name="Williams K.H."/>
            <person name="Hubbard S.S."/>
            <person name="Banfield J.F."/>
        </authorList>
    </citation>
    <scope>NUCLEOTIDE SEQUENCE [LARGE SCALE GENOMIC DNA]</scope>
</reference>
<dbReference type="GO" id="GO:0008270">
    <property type="term" value="F:zinc ion binding"/>
    <property type="evidence" value="ECO:0007669"/>
    <property type="project" value="UniProtKB-KW"/>
</dbReference>
<dbReference type="PANTHER" id="PTHR30446:SF0">
    <property type="entry name" value="RECOMBINATION PROTEIN RECR"/>
    <property type="match status" value="1"/>
</dbReference>
<evidence type="ECO:0000256" key="5">
    <source>
        <dbReference type="ARBA" id="ARBA00023172"/>
    </source>
</evidence>
<dbReference type="NCBIfam" id="TIGR00615">
    <property type="entry name" value="recR"/>
    <property type="match status" value="1"/>
</dbReference>
<dbReference type="Gene3D" id="1.10.8.420">
    <property type="entry name" value="RecR Domain 1"/>
    <property type="match status" value="1"/>
</dbReference>
<keyword evidence="1 7" id="KW-0479">Metal-binding</keyword>
<dbReference type="GO" id="GO:0003677">
    <property type="term" value="F:DNA binding"/>
    <property type="evidence" value="ECO:0007669"/>
    <property type="project" value="UniProtKB-UniRule"/>
</dbReference>
<dbReference type="InterPro" id="IPR000093">
    <property type="entry name" value="DNA_Rcmb_RecR"/>
</dbReference>
<comment type="similarity">
    <text evidence="7">Belongs to the RecR family.</text>
</comment>